<evidence type="ECO:0000313" key="2">
    <source>
        <dbReference type="EMBL" id="CAD9696935.1"/>
    </source>
</evidence>
<evidence type="ECO:0000256" key="1">
    <source>
        <dbReference type="SAM" id="Phobius"/>
    </source>
</evidence>
<sequence length="136" mass="14304">MVPRIVSIFKNNPDTKPIMTCRNDCIMLLLIALVSTLMVGVQCFAPPQAFMAGRNRVGGVTTGITSNKDAMFMSSGSSIQVAVDGIDPTVALTQILGNFLGSPAVLAIPILAAFSVASVIAWFIVSYANPADPDED</sequence>
<keyword evidence="1" id="KW-0812">Transmembrane</keyword>
<proteinExistence type="predicted"/>
<reference evidence="2" key="1">
    <citation type="submission" date="2021-01" db="EMBL/GenBank/DDBJ databases">
        <authorList>
            <person name="Corre E."/>
            <person name="Pelletier E."/>
            <person name="Niang G."/>
            <person name="Scheremetjew M."/>
            <person name="Finn R."/>
            <person name="Kale V."/>
            <person name="Holt S."/>
            <person name="Cochrane G."/>
            <person name="Meng A."/>
            <person name="Brown T."/>
            <person name="Cohen L."/>
        </authorList>
    </citation>
    <scope>NUCLEOTIDE SEQUENCE</scope>
    <source>
        <strain evidence="2">CCMP1452</strain>
    </source>
</reference>
<feature type="transmembrane region" description="Helical" evidence="1">
    <location>
        <begin position="26"/>
        <end position="45"/>
    </location>
</feature>
<keyword evidence="1" id="KW-1133">Transmembrane helix</keyword>
<feature type="transmembrane region" description="Helical" evidence="1">
    <location>
        <begin position="104"/>
        <end position="125"/>
    </location>
</feature>
<keyword evidence="1" id="KW-0472">Membrane</keyword>
<protein>
    <submittedName>
        <fullName evidence="2">Uncharacterized protein</fullName>
    </submittedName>
</protein>
<organism evidence="2">
    <name type="scientific">Eucampia antarctica</name>
    <dbReference type="NCBI Taxonomy" id="49252"/>
    <lineage>
        <taxon>Eukaryota</taxon>
        <taxon>Sar</taxon>
        <taxon>Stramenopiles</taxon>
        <taxon>Ochrophyta</taxon>
        <taxon>Bacillariophyta</taxon>
        <taxon>Mediophyceae</taxon>
        <taxon>Biddulphiophycidae</taxon>
        <taxon>Hemiaulales</taxon>
        <taxon>Hemiaulaceae</taxon>
        <taxon>Eucampia</taxon>
    </lineage>
</organism>
<name>A0A7S2SDI8_9STRA</name>
<accession>A0A7S2SDI8</accession>
<gene>
    <name evidence="2" type="ORF">EANT1437_LOCUS14148</name>
</gene>
<dbReference type="AlphaFoldDB" id="A0A7S2SDI8"/>
<dbReference type="EMBL" id="HBHI01027644">
    <property type="protein sequence ID" value="CAD9696935.1"/>
    <property type="molecule type" value="Transcribed_RNA"/>
</dbReference>